<accession>A0A3B1BT40</accession>
<dbReference type="EMBL" id="UOGD01000128">
    <property type="protein sequence ID" value="VAX19092.1"/>
    <property type="molecule type" value="Genomic_DNA"/>
</dbReference>
<dbReference type="SUPFAM" id="SSF110836">
    <property type="entry name" value="Hypothetical protein SAV1430"/>
    <property type="match status" value="1"/>
</dbReference>
<feature type="domain" description="Scaffold protein Nfu/NifU N-terminal" evidence="2">
    <location>
        <begin position="5"/>
        <end position="88"/>
    </location>
</feature>
<dbReference type="Gene3D" id="3.30.1370.70">
    <property type="entry name" value="Scaffold protein Nfu/NifU, N-terminal domain"/>
    <property type="match status" value="1"/>
</dbReference>
<dbReference type="InterPro" id="IPR014824">
    <property type="entry name" value="Nfu/NifU_N"/>
</dbReference>
<dbReference type="SMART" id="SM00932">
    <property type="entry name" value="Nfu_N"/>
    <property type="match status" value="1"/>
</dbReference>
<gene>
    <name evidence="3" type="ORF">MNBD_IGNAVI01-543</name>
</gene>
<dbReference type="InterPro" id="IPR036498">
    <property type="entry name" value="Nfu/NifU_N_sf"/>
</dbReference>
<dbReference type="GO" id="GO:0051536">
    <property type="term" value="F:iron-sulfur cluster binding"/>
    <property type="evidence" value="ECO:0007669"/>
    <property type="project" value="InterPro"/>
</dbReference>
<dbReference type="PANTHER" id="PTHR11178:SF1">
    <property type="entry name" value="NFU1 IRON-SULFUR CLUSTER SCAFFOLD HOMOLOG, MITOCHONDRIAL"/>
    <property type="match status" value="1"/>
</dbReference>
<dbReference type="Gene3D" id="3.30.300.130">
    <property type="entry name" value="Fe-S cluster assembly (FSCA)"/>
    <property type="match status" value="1"/>
</dbReference>
<sequence length="180" mass="19876">MLKVLDVDLTPNPQALKFILNQKLLNHESRSFNNAEEAMNDPFAKAIFDIDGVVSIFYMDRFVTIEKDTKTNWGKIQKPFSKLVKVFDPALIPEEKIVEGLSEEATAKLKQITEIIDLRVKPALAGDGGGLEILGLDENVLTIRYQGACGTCPSSIRGTLSAIENLLKREIDSNLEVVSG</sequence>
<evidence type="ECO:0000259" key="2">
    <source>
        <dbReference type="SMART" id="SM00932"/>
    </source>
</evidence>
<dbReference type="SUPFAM" id="SSF117916">
    <property type="entry name" value="Fe-S cluster assembly (FSCA) domain-like"/>
    <property type="match status" value="1"/>
</dbReference>
<dbReference type="GO" id="GO:0005506">
    <property type="term" value="F:iron ion binding"/>
    <property type="evidence" value="ECO:0007669"/>
    <property type="project" value="InterPro"/>
</dbReference>
<organism evidence="3">
    <name type="scientific">hydrothermal vent metagenome</name>
    <dbReference type="NCBI Taxonomy" id="652676"/>
    <lineage>
        <taxon>unclassified sequences</taxon>
        <taxon>metagenomes</taxon>
        <taxon>ecological metagenomes</taxon>
    </lineage>
</organism>
<dbReference type="Pfam" id="PF01106">
    <property type="entry name" value="NifU"/>
    <property type="match status" value="1"/>
</dbReference>
<evidence type="ECO:0000256" key="1">
    <source>
        <dbReference type="ARBA" id="ARBA00006420"/>
    </source>
</evidence>
<dbReference type="InterPro" id="IPR034904">
    <property type="entry name" value="FSCA_dom_sf"/>
</dbReference>
<dbReference type="PANTHER" id="PTHR11178">
    <property type="entry name" value="IRON-SULFUR CLUSTER SCAFFOLD PROTEIN NFU-RELATED"/>
    <property type="match status" value="1"/>
</dbReference>
<reference evidence="3" key="1">
    <citation type="submission" date="2018-06" db="EMBL/GenBank/DDBJ databases">
        <authorList>
            <person name="Zhirakovskaya E."/>
        </authorList>
    </citation>
    <scope>NUCLEOTIDE SEQUENCE</scope>
</reference>
<comment type="similarity">
    <text evidence="1">Belongs to the NifU family.</text>
</comment>
<dbReference type="AlphaFoldDB" id="A0A3B1BT40"/>
<dbReference type="InterPro" id="IPR001075">
    <property type="entry name" value="NIF_FeS_clus_asmbl_NifU_C"/>
</dbReference>
<proteinExistence type="inferred from homology"/>
<name>A0A3B1BT40_9ZZZZ</name>
<dbReference type="Pfam" id="PF08712">
    <property type="entry name" value="Nfu_N"/>
    <property type="match status" value="1"/>
</dbReference>
<dbReference type="GO" id="GO:0016226">
    <property type="term" value="P:iron-sulfur cluster assembly"/>
    <property type="evidence" value="ECO:0007669"/>
    <property type="project" value="InterPro"/>
</dbReference>
<protein>
    <submittedName>
        <fullName evidence="3">Nitrogen-fixing NifU domain protein</fullName>
    </submittedName>
</protein>
<evidence type="ECO:0000313" key="3">
    <source>
        <dbReference type="EMBL" id="VAX19092.1"/>
    </source>
</evidence>